<dbReference type="Proteomes" id="UP000054248">
    <property type="component" value="Unassembled WGS sequence"/>
</dbReference>
<name>A0A0C3QFD0_9AGAM</name>
<feature type="region of interest" description="Disordered" evidence="1">
    <location>
        <begin position="1"/>
        <end position="30"/>
    </location>
</feature>
<sequence>MEGEPSETGSCVFECRAEESNSGDENQGSSSHELEVLDLAFFDNDTLLMVTRTIEPGLDETVLGRAFLMSVPYREASYKDISTEGTSSLEELADTALQLELSPNPLPVNRARLLNCCSTGATATVAVNGRENRRCACVVEESGQLGEIFDIDAEGDDDDEEAEDGDEGGSQAEREDADGMEE</sequence>
<reference evidence="3" key="2">
    <citation type="submission" date="2015-01" db="EMBL/GenBank/DDBJ databases">
        <title>Evolutionary Origins and Diversification of the Mycorrhizal Mutualists.</title>
        <authorList>
            <consortium name="DOE Joint Genome Institute"/>
            <consortium name="Mycorrhizal Genomics Consortium"/>
            <person name="Kohler A."/>
            <person name="Kuo A."/>
            <person name="Nagy L.G."/>
            <person name="Floudas D."/>
            <person name="Copeland A."/>
            <person name="Barry K.W."/>
            <person name="Cichocki N."/>
            <person name="Veneault-Fourrey C."/>
            <person name="LaButti K."/>
            <person name="Lindquist E.A."/>
            <person name="Lipzen A."/>
            <person name="Lundell T."/>
            <person name="Morin E."/>
            <person name="Murat C."/>
            <person name="Riley R."/>
            <person name="Ohm R."/>
            <person name="Sun H."/>
            <person name="Tunlid A."/>
            <person name="Henrissat B."/>
            <person name="Grigoriev I.V."/>
            <person name="Hibbett D.S."/>
            <person name="Martin F."/>
        </authorList>
    </citation>
    <scope>NUCLEOTIDE SEQUENCE [LARGE SCALE GENOMIC DNA]</scope>
    <source>
        <strain evidence="3">MUT 4182</strain>
    </source>
</reference>
<gene>
    <name evidence="2" type="ORF">M407DRAFT_244613</name>
</gene>
<evidence type="ECO:0000313" key="2">
    <source>
        <dbReference type="EMBL" id="KIO23929.1"/>
    </source>
</evidence>
<dbReference type="OrthoDB" id="3204655at2759"/>
<keyword evidence="3" id="KW-1185">Reference proteome</keyword>
<organism evidence="2 3">
    <name type="scientific">Tulasnella calospora MUT 4182</name>
    <dbReference type="NCBI Taxonomy" id="1051891"/>
    <lineage>
        <taxon>Eukaryota</taxon>
        <taxon>Fungi</taxon>
        <taxon>Dikarya</taxon>
        <taxon>Basidiomycota</taxon>
        <taxon>Agaricomycotina</taxon>
        <taxon>Agaricomycetes</taxon>
        <taxon>Cantharellales</taxon>
        <taxon>Tulasnellaceae</taxon>
        <taxon>Tulasnella</taxon>
    </lineage>
</organism>
<proteinExistence type="predicted"/>
<feature type="compositionally biased region" description="Acidic residues" evidence="1">
    <location>
        <begin position="149"/>
        <end position="167"/>
    </location>
</feature>
<dbReference type="AlphaFoldDB" id="A0A0C3QFD0"/>
<dbReference type="HOGENOM" id="CLU_1483040_0_0_1"/>
<dbReference type="STRING" id="1051891.A0A0C3QFD0"/>
<evidence type="ECO:0000313" key="3">
    <source>
        <dbReference type="Proteomes" id="UP000054248"/>
    </source>
</evidence>
<accession>A0A0C3QFD0</accession>
<protein>
    <submittedName>
        <fullName evidence="2">Uncharacterized protein</fullName>
    </submittedName>
</protein>
<reference evidence="2 3" key="1">
    <citation type="submission" date="2014-04" db="EMBL/GenBank/DDBJ databases">
        <authorList>
            <consortium name="DOE Joint Genome Institute"/>
            <person name="Kuo A."/>
            <person name="Girlanda M."/>
            <person name="Perotto S."/>
            <person name="Kohler A."/>
            <person name="Nagy L.G."/>
            <person name="Floudas D."/>
            <person name="Copeland A."/>
            <person name="Barry K.W."/>
            <person name="Cichocki N."/>
            <person name="Veneault-Fourrey C."/>
            <person name="LaButti K."/>
            <person name="Lindquist E.A."/>
            <person name="Lipzen A."/>
            <person name="Lundell T."/>
            <person name="Morin E."/>
            <person name="Murat C."/>
            <person name="Sun H."/>
            <person name="Tunlid A."/>
            <person name="Henrissat B."/>
            <person name="Grigoriev I.V."/>
            <person name="Hibbett D.S."/>
            <person name="Martin F."/>
            <person name="Nordberg H.P."/>
            <person name="Cantor M.N."/>
            <person name="Hua S.X."/>
        </authorList>
    </citation>
    <scope>NUCLEOTIDE SEQUENCE [LARGE SCALE GENOMIC DNA]</scope>
    <source>
        <strain evidence="2 3">MUT 4182</strain>
    </source>
</reference>
<feature type="region of interest" description="Disordered" evidence="1">
    <location>
        <begin position="147"/>
        <end position="182"/>
    </location>
</feature>
<evidence type="ECO:0000256" key="1">
    <source>
        <dbReference type="SAM" id="MobiDB-lite"/>
    </source>
</evidence>
<dbReference type="EMBL" id="KN823072">
    <property type="protein sequence ID" value="KIO23929.1"/>
    <property type="molecule type" value="Genomic_DNA"/>
</dbReference>